<proteinExistence type="predicted"/>
<organism evidence="2 3">
    <name type="scientific">Cladobotryum mycophilum</name>
    <dbReference type="NCBI Taxonomy" id="491253"/>
    <lineage>
        <taxon>Eukaryota</taxon>
        <taxon>Fungi</taxon>
        <taxon>Dikarya</taxon>
        <taxon>Ascomycota</taxon>
        <taxon>Pezizomycotina</taxon>
        <taxon>Sordariomycetes</taxon>
        <taxon>Hypocreomycetidae</taxon>
        <taxon>Hypocreales</taxon>
        <taxon>Hypocreaceae</taxon>
        <taxon>Cladobotryum</taxon>
    </lineage>
</organism>
<sequence length="495" mass="56852">MAEGGLGPYSKQYYSPHFIVDLSNVIYDGTPDAVENFLRQRNAFPTVEDAQRVIEKSKLGPDFDVRFAGGAYQLNDNPAGAEVIVVNSVDRSISVDGVKVDFDQHTDGQISFTHNDHIFLVNFNVNLGPELDAPSRSFSGFVAHTSSADKRQEINGTPHYLFEEEITEDELAVVLDLIHPNESGDPLEETYEDDTSEPSESVEAREKHKARKLAEKVTNYSPSAVAWVINHTTGQVVIGTLIKLVGERLLKEYVKSQRKELMRNVQDMKLKKYDLDKKIKEGVEFESNYDHFAEATYEASADRVMDAVTSDYKLELQAQAEKAFESKFKFLYYLKGAVFSEAMDEAIGASWGQKHNSVHSKVLNAVREKLLKMTPETRADRMLSRLNDLKRQLDNMAEEVEDTAEEARPSNAERVSKVREAREKMKKEFERHIEEMEKDMRDHEGRMTQKVAEKMADKVNKLEEKNRERIREREKLNEYIRLDAARWAKRHRHRE</sequence>
<evidence type="ECO:0000313" key="3">
    <source>
        <dbReference type="Proteomes" id="UP001338125"/>
    </source>
</evidence>
<gene>
    <name evidence="2" type="ORF">PT974_04734</name>
</gene>
<feature type="region of interest" description="Disordered" evidence="1">
    <location>
        <begin position="400"/>
        <end position="421"/>
    </location>
</feature>
<dbReference type="EMBL" id="JAVFKD010000010">
    <property type="protein sequence ID" value="KAK5994262.1"/>
    <property type="molecule type" value="Genomic_DNA"/>
</dbReference>
<feature type="region of interest" description="Disordered" evidence="1">
    <location>
        <begin position="182"/>
        <end position="205"/>
    </location>
</feature>
<accession>A0ABR0SQS1</accession>
<evidence type="ECO:0000313" key="2">
    <source>
        <dbReference type="EMBL" id="KAK5994262.1"/>
    </source>
</evidence>
<evidence type="ECO:0000256" key="1">
    <source>
        <dbReference type="SAM" id="MobiDB-lite"/>
    </source>
</evidence>
<keyword evidence="3" id="KW-1185">Reference proteome</keyword>
<reference evidence="2 3" key="1">
    <citation type="submission" date="2024-01" db="EMBL/GenBank/DDBJ databases">
        <title>Complete genome of Cladobotryum mycophilum ATHUM6906.</title>
        <authorList>
            <person name="Christinaki A.C."/>
            <person name="Myridakis A.I."/>
            <person name="Kouvelis V.N."/>
        </authorList>
    </citation>
    <scope>NUCLEOTIDE SEQUENCE [LARGE SCALE GENOMIC DNA]</scope>
    <source>
        <strain evidence="2 3">ATHUM6906</strain>
    </source>
</reference>
<protein>
    <submittedName>
        <fullName evidence="2">Uncharacterized protein</fullName>
    </submittedName>
</protein>
<name>A0ABR0SQS1_9HYPO</name>
<feature type="compositionally biased region" description="Acidic residues" evidence="1">
    <location>
        <begin position="185"/>
        <end position="197"/>
    </location>
</feature>
<comment type="caution">
    <text evidence="2">The sequence shown here is derived from an EMBL/GenBank/DDBJ whole genome shotgun (WGS) entry which is preliminary data.</text>
</comment>
<dbReference type="Proteomes" id="UP001338125">
    <property type="component" value="Unassembled WGS sequence"/>
</dbReference>